<sequence>MLEKIYFWKVRRGYNSPVIAIAAIVASLFIITIGAFAWWYYGVKVPADEKRAAQQQALRKKQAGLADIASFYKKSLTGVEIPQAINVLEEIRQTTLTLSALGVAIKKRNFICDTKSCAVGFNIEQGTILTFPVINFFGKAYSASVPVRREKDRAPANDFEYSRLALPVTENKLFIQWSRKQALSLHSCNEIITYVNTYNSLLNTEKSNKVLRDGIILFKSYPTSAVKDEEAALAGHVSFRGLMNASWEMQIGNDQDRFSAGASEINAQLALYKQAYRDAFLIKKIESNDKGIKISGGLVCKA</sequence>
<dbReference type="STRING" id="1115515.EV102420_08_00980"/>
<evidence type="ECO:0000313" key="2">
    <source>
        <dbReference type="EMBL" id="GAL57635.1"/>
    </source>
</evidence>
<dbReference type="RefSeq" id="WP_042390118.1">
    <property type="nucleotide sequence ID" value="NZ_BBMZ01000008.1"/>
</dbReference>
<name>A0A090UYC4_PSEVU</name>
<evidence type="ECO:0000313" key="3">
    <source>
        <dbReference type="Proteomes" id="UP000029462"/>
    </source>
</evidence>
<dbReference type="Proteomes" id="UP000029462">
    <property type="component" value="Unassembled WGS sequence"/>
</dbReference>
<organism evidence="2 3">
    <name type="scientific">Pseudescherichia vulneris NBRC 102420</name>
    <dbReference type="NCBI Taxonomy" id="1115515"/>
    <lineage>
        <taxon>Bacteria</taxon>
        <taxon>Pseudomonadati</taxon>
        <taxon>Pseudomonadota</taxon>
        <taxon>Gammaproteobacteria</taxon>
        <taxon>Enterobacterales</taxon>
        <taxon>Enterobacteriaceae</taxon>
        <taxon>Pseudescherichia</taxon>
    </lineage>
</organism>
<keyword evidence="1" id="KW-0812">Transmembrane</keyword>
<dbReference type="EMBL" id="BBMZ01000008">
    <property type="protein sequence ID" value="GAL57635.1"/>
    <property type="molecule type" value="Genomic_DNA"/>
</dbReference>
<keyword evidence="1" id="KW-1133">Transmembrane helix</keyword>
<dbReference type="OrthoDB" id="6631697at2"/>
<keyword evidence="3" id="KW-1185">Reference proteome</keyword>
<reference evidence="2 3" key="1">
    <citation type="submission" date="2014-09" db="EMBL/GenBank/DDBJ databases">
        <title>Whole genome shotgun sequence of Escherichia vulneris NBRC 102420.</title>
        <authorList>
            <person name="Yoshida Y."/>
            <person name="Hosoyama A."/>
            <person name="Tsuchikane K."/>
            <person name="Ohji S."/>
            <person name="Ichikawa N."/>
            <person name="Kimura A."/>
            <person name="Yamazoe A."/>
            <person name="Ezaki T."/>
            <person name="Fujita N."/>
        </authorList>
    </citation>
    <scope>NUCLEOTIDE SEQUENCE [LARGE SCALE GENOMIC DNA]</scope>
    <source>
        <strain evidence="2 3">NBRC 102420</strain>
    </source>
</reference>
<dbReference type="eggNOG" id="ENOG5030I5E">
    <property type="taxonomic scope" value="Bacteria"/>
</dbReference>
<feature type="transmembrane region" description="Helical" evidence="1">
    <location>
        <begin position="20"/>
        <end position="41"/>
    </location>
</feature>
<gene>
    <name evidence="2" type="ORF">EV102420_08_00980</name>
</gene>
<accession>A0A090UYC4</accession>
<keyword evidence="1" id="KW-0472">Membrane</keyword>
<protein>
    <submittedName>
        <fullName evidence="2">Putative type IV pilus biogenesis protein</fullName>
    </submittedName>
</protein>
<dbReference type="AlphaFoldDB" id="A0A090UYC4"/>
<proteinExistence type="predicted"/>
<comment type="caution">
    <text evidence="2">The sequence shown here is derived from an EMBL/GenBank/DDBJ whole genome shotgun (WGS) entry which is preliminary data.</text>
</comment>
<evidence type="ECO:0000256" key="1">
    <source>
        <dbReference type="SAM" id="Phobius"/>
    </source>
</evidence>